<feature type="transmembrane region" description="Helical" evidence="7">
    <location>
        <begin position="344"/>
        <end position="364"/>
    </location>
</feature>
<name>A0ABW2PKN6_9BACL</name>
<dbReference type="RefSeq" id="WP_214788513.1">
    <property type="nucleotide sequence ID" value="NZ_JANIEL010000017.1"/>
</dbReference>
<dbReference type="Gene3D" id="1.20.1740.10">
    <property type="entry name" value="Amino acid/polyamine transporter I"/>
    <property type="match status" value="1"/>
</dbReference>
<evidence type="ECO:0000256" key="2">
    <source>
        <dbReference type="ARBA" id="ARBA00022448"/>
    </source>
</evidence>
<protein>
    <recommendedName>
        <fullName evidence="6">Transporter</fullName>
    </recommendedName>
</protein>
<evidence type="ECO:0000256" key="3">
    <source>
        <dbReference type="ARBA" id="ARBA00022692"/>
    </source>
</evidence>
<gene>
    <name evidence="8" type="ORF">ACFQO8_07430</name>
</gene>
<keyword evidence="9" id="KW-1185">Reference proteome</keyword>
<dbReference type="InterPro" id="IPR037272">
    <property type="entry name" value="SNS_sf"/>
</dbReference>
<evidence type="ECO:0000313" key="8">
    <source>
        <dbReference type="EMBL" id="MFC7389973.1"/>
    </source>
</evidence>
<accession>A0ABW2PKN6</accession>
<evidence type="ECO:0000256" key="4">
    <source>
        <dbReference type="ARBA" id="ARBA00022989"/>
    </source>
</evidence>
<feature type="transmembrane region" description="Helical" evidence="7">
    <location>
        <begin position="41"/>
        <end position="64"/>
    </location>
</feature>
<dbReference type="SUPFAM" id="SSF161070">
    <property type="entry name" value="SNF-like"/>
    <property type="match status" value="1"/>
</dbReference>
<proteinExistence type="inferred from homology"/>
<keyword evidence="2 6" id="KW-0813">Transport</keyword>
<dbReference type="PROSITE" id="PS50267">
    <property type="entry name" value="NA_NEUROTRAN_SYMP_3"/>
    <property type="match status" value="1"/>
</dbReference>
<feature type="transmembrane region" description="Helical" evidence="7">
    <location>
        <begin position="295"/>
        <end position="323"/>
    </location>
</feature>
<evidence type="ECO:0000256" key="6">
    <source>
        <dbReference type="RuleBase" id="RU003732"/>
    </source>
</evidence>
<feature type="transmembrane region" description="Helical" evidence="7">
    <location>
        <begin position="12"/>
        <end position="29"/>
    </location>
</feature>
<feature type="transmembrane region" description="Helical" evidence="7">
    <location>
        <begin position="85"/>
        <end position="112"/>
    </location>
</feature>
<comment type="similarity">
    <text evidence="6">Belongs to the sodium:neurotransmitter symporter (SNF) (TC 2.A.22) family.</text>
</comment>
<evidence type="ECO:0000256" key="5">
    <source>
        <dbReference type="ARBA" id="ARBA00023136"/>
    </source>
</evidence>
<evidence type="ECO:0000256" key="1">
    <source>
        <dbReference type="ARBA" id="ARBA00004141"/>
    </source>
</evidence>
<dbReference type="PRINTS" id="PR00176">
    <property type="entry name" value="NANEUSMPORT"/>
</dbReference>
<feature type="transmembrane region" description="Helical" evidence="7">
    <location>
        <begin position="132"/>
        <end position="159"/>
    </location>
</feature>
<dbReference type="PROSITE" id="PS00610">
    <property type="entry name" value="NA_NEUROTRAN_SYMP_1"/>
    <property type="match status" value="1"/>
</dbReference>
<organism evidence="8 9">
    <name type="scientific">Exiguobacterium aestuarii</name>
    <dbReference type="NCBI Taxonomy" id="273527"/>
    <lineage>
        <taxon>Bacteria</taxon>
        <taxon>Bacillati</taxon>
        <taxon>Bacillota</taxon>
        <taxon>Bacilli</taxon>
        <taxon>Bacillales</taxon>
        <taxon>Bacillales Family XII. Incertae Sedis</taxon>
        <taxon>Exiguobacterium</taxon>
    </lineage>
</organism>
<feature type="transmembrane region" description="Helical" evidence="7">
    <location>
        <begin position="213"/>
        <end position="238"/>
    </location>
</feature>
<dbReference type="InterPro" id="IPR000175">
    <property type="entry name" value="Na/ntran_symport"/>
</dbReference>
<keyword evidence="4 7" id="KW-1133">Transmembrane helix</keyword>
<feature type="transmembrane region" description="Helical" evidence="7">
    <location>
        <begin position="384"/>
        <end position="405"/>
    </location>
</feature>
<dbReference type="NCBIfam" id="NF037979">
    <property type="entry name" value="Na_transp"/>
    <property type="match status" value="1"/>
</dbReference>
<feature type="transmembrane region" description="Helical" evidence="7">
    <location>
        <begin position="171"/>
        <end position="193"/>
    </location>
</feature>
<keyword evidence="6" id="KW-0769">Symport</keyword>
<dbReference type="PANTHER" id="PTHR42948:SF1">
    <property type="entry name" value="TRANSPORTER"/>
    <property type="match status" value="1"/>
</dbReference>
<comment type="caution">
    <text evidence="8">The sequence shown here is derived from an EMBL/GenBank/DDBJ whole genome shotgun (WGS) entry which is preliminary data.</text>
</comment>
<dbReference type="PANTHER" id="PTHR42948">
    <property type="entry name" value="TRANSPORTER"/>
    <property type="match status" value="1"/>
</dbReference>
<dbReference type="EMBL" id="JBHTCE010000001">
    <property type="protein sequence ID" value="MFC7389973.1"/>
    <property type="molecule type" value="Genomic_DNA"/>
</dbReference>
<feature type="transmembrane region" description="Helical" evidence="7">
    <location>
        <begin position="426"/>
        <end position="448"/>
    </location>
</feature>
<comment type="subcellular location">
    <subcellularLocation>
        <location evidence="1">Membrane</location>
        <topology evidence="1">Multi-pass membrane protein</topology>
    </subcellularLocation>
</comment>
<evidence type="ECO:0000256" key="7">
    <source>
        <dbReference type="SAM" id="Phobius"/>
    </source>
</evidence>
<feature type="transmembrane region" description="Helical" evidence="7">
    <location>
        <begin position="250"/>
        <end position="275"/>
    </location>
</feature>
<dbReference type="Pfam" id="PF00209">
    <property type="entry name" value="SNF"/>
    <property type="match status" value="2"/>
</dbReference>
<keyword evidence="5 7" id="KW-0472">Membrane</keyword>
<evidence type="ECO:0000313" key="9">
    <source>
        <dbReference type="Proteomes" id="UP001596439"/>
    </source>
</evidence>
<dbReference type="InterPro" id="IPR047218">
    <property type="entry name" value="YocR/YhdH-like"/>
</dbReference>
<sequence length="454" mass="48565">MAQNSFASKIGFILAAAGSAIGLGAIWKFPYVTGTSGGGAFLLMFLAFTLLLGLPLLIGEFIVGRSTQKTALLAFKKLGHGRWTIIGYLGVIACFLLLSFYSVIGGWVLIYIGLGLSGTLSGRSADEFGDVFGNVVSTPGIAVLGQFLFLLITLLIVLRGVEAGIERMSKILMPLLFVSFLVLVVRSLTLDGAMEGVRFFLQPDFSALTGESVLFALGQAFFSLSLGVAAMLTYASYIKTKGTLNRSANMIVLLNIAVSLLAGLAIFPAVFASGLDPAEGPALLFVVLPAVFNQVPLGGFFMVLFFLLFAFASITSSIAMLEVVVAGVTDRLNEKKSSWTKKQVTVTAAILVFVVGVPSALSFGLLSDVQLFNGLTFFDTMDYLVSYILMPVGALLTSIFVGYVVDQRILKDEIQTSEPGKKLYPIWHALIRYVIPVTVAIVMVSTWVTTLTAQ</sequence>
<dbReference type="CDD" id="cd10336">
    <property type="entry name" value="SLC6sbd_Tyt1-Like"/>
    <property type="match status" value="1"/>
</dbReference>
<keyword evidence="3 6" id="KW-0812">Transmembrane</keyword>
<dbReference type="Proteomes" id="UP001596439">
    <property type="component" value="Unassembled WGS sequence"/>
</dbReference>
<reference evidence="9" key="1">
    <citation type="journal article" date="2019" name="Int. J. Syst. Evol. Microbiol.">
        <title>The Global Catalogue of Microorganisms (GCM) 10K type strain sequencing project: providing services to taxonomists for standard genome sequencing and annotation.</title>
        <authorList>
            <consortium name="The Broad Institute Genomics Platform"/>
            <consortium name="The Broad Institute Genome Sequencing Center for Infectious Disease"/>
            <person name="Wu L."/>
            <person name="Ma J."/>
        </authorList>
    </citation>
    <scope>NUCLEOTIDE SEQUENCE [LARGE SCALE GENOMIC DNA]</scope>
    <source>
        <strain evidence="9">CCUG 55590</strain>
    </source>
</reference>